<dbReference type="PRINTS" id="PR00111">
    <property type="entry name" value="ABHYDROLASE"/>
</dbReference>
<protein>
    <submittedName>
        <fullName evidence="2">Lysophospholipase, alpha-beta hydrolase superfamily</fullName>
    </submittedName>
</protein>
<feature type="domain" description="AB hydrolase-1" evidence="1">
    <location>
        <begin position="32"/>
        <end position="265"/>
    </location>
</feature>
<organism evidence="2 3">
    <name type="scientific">Sphingomonas jatrophae</name>
    <dbReference type="NCBI Taxonomy" id="1166337"/>
    <lineage>
        <taxon>Bacteria</taxon>
        <taxon>Pseudomonadati</taxon>
        <taxon>Pseudomonadota</taxon>
        <taxon>Alphaproteobacteria</taxon>
        <taxon>Sphingomonadales</taxon>
        <taxon>Sphingomonadaceae</taxon>
        <taxon>Sphingomonas</taxon>
    </lineage>
</organism>
<dbReference type="AlphaFoldDB" id="A0A1I6KJU9"/>
<dbReference type="PANTHER" id="PTHR43194:SF2">
    <property type="entry name" value="PEROXISOMAL MEMBRANE PROTEIN LPX1"/>
    <property type="match status" value="1"/>
</dbReference>
<sequence>MVLTVAEDVAHYAGAGGLGLVATRYGAKGGAPVLLLHGGGQTRGAWVSASRALAASGFHAVALDLRGHGDSDWSADNRYTLDAFADDLRAVLATFDAAPLLVGASLGGLASLLAAGEAPAAPTAGIVLVDIVPWMEKKGGEQVVGFMRGTSGGFDTLEEAADAVAGYLPHRPRPERLDGLSRNLRQKADGRWYWHWDPGFVAPQDGWDMEAINARLSAAARAVPAPLLLVHGTNSEIVSAEGAARFRAMLPEAQVIPIEGAHHMVAGDDNDAFVSAILPFLKGHAA</sequence>
<dbReference type="STRING" id="1166337.SAMN05192580_1820"/>
<dbReference type="PANTHER" id="PTHR43194">
    <property type="entry name" value="HYDROLASE ALPHA/BETA FOLD FAMILY"/>
    <property type="match status" value="1"/>
</dbReference>
<evidence type="ECO:0000313" key="2">
    <source>
        <dbReference type="EMBL" id="SFR91523.1"/>
    </source>
</evidence>
<evidence type="ECO:0000313" key="3">
    <source>
        <dbReference type="Proteomes" id="UP000198824"/>
    </source>
</evidence>
<dbReference type="EMBL" id="FOZG01000001">
    <property type="protein sequence ID" value="SFR91523.1"/>
    <property type="molecule type" value="Genomic_DNA"/>
</dbReference>
<keyword evidence="2" id="KW-0378">Hydrolase</keyword>
<dbReference type="SUPFAM" id="SSF53474">
    <property type="entry name" value="alpha/beta-Hydrolases"/>
    <property type="match status" value="1"/>
</dbReference>
<dbReference type="InterPro" id="IPR000073">
    <property type="entry name" value="AB_hydrolase_1"/>
</dbReference>
<accession>A0A1I6KJU9</accession>
<dbReference type="GO" id="GO:0016787">
    <property type="term" value="F:hydrolase activity"/>
    <property type="evidence" value="ECO:0007669"/>
    <property type="project" value="UniProtKB-KW"/>
</dbReference>
<evidence type="ECO:0000259" key="1">
    <source>
        <dbReference type="Pfam" id="PF00561"/>
    </source>
</evidence>
<dbReference type="InterPro" id="IPR050228">
    <property type="entry name" value="Carboxylesterase_BioH"/>
</dbReference>
<name>A0A1I6KJU9_9SPHN</name>
<dbReference type="Proteomes" id="UP000198824">
    <property type="component" value="Unassembled WGS sequence"/>
</dbReference>
<dbReference type="Gene3D" id="3.40.50.1820">
    <property type="entry name" value="alpha/beta hydrolase"/>
    <property type="match status" value="1"/>
</dbReference>
<dbReference type="Pfam" id="PF00561">
    <property type="entry name" value="Abhydrolase_1"/>
    <property type="match status" value="1"/>
</dbReference>
<gene>
    <name evidence="2" type="ORF">SAMN05192580_1820</name>
</gene>
<dbReference type="InterPro" id="IPR029058">
    <property type="entry name" value="AB_hydrolase_fold"/>
</dbReference>
<dbReference type="RefSeq" id="WP_242653380.1">
    <property type="nucleotide sequence ID" value="NZ_FOZG01000001.1"/>
</dbReference>
<proteinExistence type="predicted"/>
<keyword evidence="3" id="KW-1185">Reference proteome</keyword>
<reference evidence="2 3" key="1">
    <citation type="submission" date="2016-10" db="EMBL/GenBank/DDBJ databases">
        <authorList>
            <person name="de Groot N.N."/>
        </authorList>
    </citation>
    <scope>NUCLEOTIDE SEQUENCE [LARGE SCALE GENOMIC DNA]</scope>
    <source>
        <strain evidence="2 3">S5-249</strain>
    </source>
</reference>